<dbReference type="Proteomes" id="UP000215914">
    <property type="component" value="Unassembled WGS sequence"/>
</dbReference>
<keyword evidence="5" id="KW-1185">Reference proteome</keyword>
<dbReference type="SMART" id="SM00360">
    <property type="entry name" value="RRM"/>
    <property type="match status" value="1"/>
</dbReference>
<sequence>MEPDDGSWEVQNRRRRGKGVAEGSGQGITKFFVSNIPQGGRPWDLANAFRAFGEIAGAFIAKKKDKEGRTFGFVSFKGVSDLEELKRSLSNLKLGGNKLSINVALFARENGVPKPATVVSGHNVGDGKDFVAGQGVFPGLKPNAKGSSSVKKGVSFLDILTNKSHVACEEDEVGVEPSVFSLTDLFGRAVVGRTLGFKELRFLKSSLVVAGFGDATIKYIGGLSVLISFVDKERANRLLLDQEVWGRWFSSLNLWIGQSLPYERLAWVDIHGVPPHLFSPDVFDSIGSKFGKVVQQSQLREDDGDLSFDRLGILVDSGYRINSLLNLKWQDKRYRVWIVEENDQWIPDFVEDIIESEGASSELEGNGGSPVGRSQGVAGHGVSEGEEPLQVPEVDINRREKVGVTVHGGETFSGFDNVGNDNVFKDVQFLGNRDKADSTPDAGGPSFKDNWANLVSHVSPRPIKRKRKEDLFALEDHLDSCELDLNNGPMPNDNGVLGSRQIRRGG</sequence>
<proteinExistence type="predicted"/>
<dbReference type="EMBL" id="MNCJ02000321">
    <property type="protein sequence ID" value="KAF5802344.1"/>
    <property type="molecule type" value="Genomic_DNA"/>
</dbReference>
<feature type="region of interest" description="Disordered" evidence="2">
    <location>
        <begin position="484"/>
        <end position="506"/>
    </location>
</feature>
<dbReference type="PANTHER" id="PTHR34427:SF5">
    <property type="entry name" value="DUF4283 DOMAIN-CONTAINING PROTEIN"/>
    <property type="match status" value="1"/>
</dbReference>
<keyword evidence="1" id="KW-0694">RNA-binding</keyword>
<protein>
    <submittedName>
        <fullName evidence="4">RNA recognition motif domain, nucleotide-binding alpha-beta plait domain superfamily</fullName>
    </submittedName>
</protein>
<evidence type="ECO:0000313" key="4">
    <source>
        <dbReference type="EMBL" id="KAF5802344.1"/>
    </source>
</evidence>
<feature type="region of interest" description="Disordered" evidence="2">
    <location>
        <begin position="1"/>
        <end position="23"/>
    </location>
</feature>
<dbReference type="CDD" id="cd00590">
    <property type="entry name" value="RRM_SF"/>
    <property type="match status" value="1"/>
</dbReference>
<feature type="domain" description="RRM" evidence="3">
    <location>
        <begin position="29"/>
        <end position="106"/>
    </location>
</feature>
<dbReference type="SUPFAM" id="SSF54928">
    <property type="entry name" value="RNA-binding domain, RBD"/>
    <property type="match status" value="1"/>
</dbReference>
<dbReference type="AlphaFoldDB" id="A0A9K3ISN6"/>
<accession>A0A9K3ISN6</accession>
<evidence type="ECO:0000256" key="1">
    <source>
        <dbReference type="PROSITE-ProRule" id="PRU00176"/>
    </source>
</evidence>
<reference evidence="4" key="2">
    <citation type="submission" date="2020-06" db="EMBL/GenBank/DDBJ databases">
        <title>Helianthus annuus Genome sequencing and assembly Release 2.</title>
        <authorList>
            <person name="Gouzy J."/>
            <person name="Langlade N."/>
            <person name="Munos S."/>
        </authorList>
    </citation>
    <scope>NUCLEOTIDE SEQUENCE</scope>
    <source>
        <tissue evidence="4">Leaves</tissue>
    </source>
</reference>
<name>A0A9K3ISN6_HELAN</name>
<reference evidence="4" key="1">
    <citation type="journal article" date="2017" name="Nature">
        <title>The sunflower genome provides insights into oil metabolism, flowering and Asterid evolution.</title>
        <authorList>
            <person name="Badouin H."/>
            <person name="Gouzy J."/>
            <person name="Grassa C.J."/>
            <person name="Murat F."/>
            <person name="Staton S.E."/>
            <person name="Cottret L."/>
            <person name="Lelandais-Briere C."/>
            <person name="Owens G.L."/>
            <person name="Carrere S."/>
            <person name="Mayjonade B."/>
            <person name="Legrand L."/>
            <person name="Gill N."/>
            <person name="Kane N.C."/>
            <person name="Bowers J.E."/>
            <person name="Hubner S."/>
            <person name="Bellec A."/>
            <person name="Berard A."/>
            <person name="Berges H."/>
            <person name="Blanchet N."/>
            <person name="Boniface M.C."/>
            <person name="Brunel D."/>
            <person name="Catrice O."/>
            <person name="Chaidir N."/>
            <person name="Claudel C."/>
            <person name="Donnadieu C."/>
            <person name="Faraut T."/>
            <person name="Fievet G."/>
            <person name="Helmstetter N."/>
            <person name="King M."/>
            <person name="Knapp S.J."/>
            <person name="Lai Z."/>
            <person name="Le Paslier M.C."/>
            <person name="Lippi Y."/>
            <person name="Lorenzon L."/>
            <person name="Mandel J.R."/>
            <person name="Marage G."/>
            <person name="Marchand G."/>
            <person name="Marquand E."/>
            <person name="Bret-Mestries E."/>
            <person name="Morien E."/>
            <person name="Nambeesan S."/>
            <person name="Nguyen T."/>
            <person name="Pegot-Espagnet P."/>
            <person name="Pouilly N."/>
            <person name="Raftis F."/>
            <person name="Sallet E."/>
            <person name="Schiex T."/>
            <person name="Thomas J."/>
            <person name="Vandecasteele C."/>
            <person name="Vares D."/>
            <person name="Vear F."/>
            <person name="Vautrin S."/>
            <person name="Crespi M."/>
            <person name="Mangin B."/>
            <person name="Burke J.M."/>
            <person name="Salse J."/>
            <person name="Munos S."/>
            <person name="Vincourt P."/>
            <person name="Rieseberg L.H."/>
            <person name="Langlade N.B."/>
        </authorList>
    </citation>
    <scope>NUCLEOTIDE SEQUENCE</scope>
    <source>
        <tissue evidence="4">Leaves</tissue>
    </source>
</reference>
<dbReference type="InterPro" id="IPR035979">
    <property type="entry name" value="RBD_domain_sf"/>
</dbReference>
<evidence type="ECO:0000313" key="5">
    <source>
        <dbReference type="Proteomes" id="UP000215914"/>
    </source>
</evidence>
<dbReference type="PANTHER" id="PTHR34427">
    <property type="entry name" value="DUF4283 DOMAIN PROTEIN"/>
    <property type="match status" value="1"/>
</dbReference>
<comment type="caution">
    <text evidence="4">The sequence shown here is derived from an EMBL/GenBank/DDBJ whole genome shotgun (WGS) entry which is preliminary data.</text>
</comment>
<organism evidence="4 5">
    <name type="scientific">Helianthus annuus</name>
    <name type="common">Common sunflower</name>
    <dbReference type="NCBI Taxonomy" id="4232"/>
    <lineage>
        <taxon>Eukaryota</taxon>
        <taxon>Viridiplantae</taxon>
        <taxon>Streptophyta</taxon>
        <taxon>Embryophyta</taxon>
        <taxon>Tracheophyta</taxon>
        <taxon>Spermatophyta</taxon>
        <taxon>Magnoliopsida</taxon>
        <taxon>eudicotyledons</taxon>
        <taxon>Gunneridae</taxon>
        <taxon>Pentapetalae</taxon>
        <taxon>asterids</taxon>
        <taxon>campanulids</taxon>
        <taxon>Asterales</taxon>
        <taxon>Asteraceae</taxon>
        <taxon>Asteroideae</taxon>
        <taxon>Heliantheae alliance</taxon>
        <taxon>Heliantheae</taxon>
        <taxon>Helianthus</taxon>
    </lineage>
</organism>
<dbReference type="InterPro" id="IPR012677">
    <property type="entry name" value="Nucleotide-bd_a/b_plait_sf"/>
</dbReference>
<feature type="region of interest" description="Disordered" evidence="2">
    <location>
        <begin position="359"/>
        <end position="393"/>
    </location>
</feature>
<dbReference type="Gene3D" id="3.30.70.330">
    <property type="match status" value="1"/>
</dbReference>
<evidence type="ECO:0000259" key="3">
    <source>
        <dbReference type="PROSITE" id="PS50102"/>
    </source>
</evidence>
<dbReference type="Gramene" id="mRNA:HanXRQr2_Chr06g0258471">
    <property type="protein sequence ID" value="mRNA:HanXRQr2_Chr06g0258471"/>
    <property type="gene ID" value="HanXRQr2_Chr06g0258471"/>
</dbReference>
<dbReference type="InterPro" id="IPR000504">
    <property type="entry name" value="RRM_dom"/>
</dbReference>
<dbReference type="Pfam" id="PF00076">
    <property type="entry name" value="RRM_1"/>
    <property type="match status" value="1"/>
</dbReference>
<gene>
    <name evidence="4" type="ORF">HanXRQr2_Chr06g0258471</name>
</gene>
<dbReference type="PROSITE" id="PS50102">
    <property type="entry name" value="RRM"/>
    <property type="match status" value="1"/>
</dbReference>
<evidence type="ECO:0000256" key="2">
    <source>
        <dbReference type="SAM" id="MobiDB-lite"/>
    </source>
</evidence>
<dbReference type="GO" id="GO:0003723">
    <property type="term" value="F:RNA binding"/>
    <property type="evidence" value="ECO:0007669"/>
    <property type="project" value="UniProtKB-UniRule"/>
</dbReference>